<dbReference type="EC" id="5.1.1.1" evidence="4 7"/>
<dbReference type="GO" id="GO:0008784">
    <property type="term" value="F:alanine racemase activity"/>
    <property type="evidence" value="ECO:0007669"/>
    <property type="project" value="UniProtKB-EC"/>
</dbReference>
<accession>A0ABS4AUY2</accession>
<feature type="domain" description="Alanine racemase C-terminal" evidence="8">
    <location>
        <begin position="246"/>
        <end position="371"/>
    </location>
</feature>
<dbReference type="InterPro" id="IPR009006">
    <property type="entry name" value="Ala_racemase/Decarboxylase_C"/>
</dbReference>
<dbReference type="EMBL" id="JAGIYZ010000013">
    <property type="protein sequence ID" value="MBP0465169.1"/>
    <property type="molecule type" value="Genomic_DNA"/>
</dbReference>
<gene>
    <name evidence="9" type="primary">alr</name>
    <name evidence="9" type="ORF">J5Y09_14685</name>
</gene>
<dbReference type="Pfam" id="PF00842">
    <property type="entry name" value="Ala_racemase_C"/>
    <property type="match status" value="1"/>
</dbReference>
<evidence type="ECO:0000256" key="3">
    <source>
        <dbReference type="ARBA" id="ARBA00007880"/>
    </source>
</evidence>
<evidence type="ECO:0000256" key="4">
    <source>
        <dbReference type="ARBA" id="ARBA00013089"/>
    </source>
</evidence>
<dbReference type="SMART" id="SM01005">
    <property type="entry name" value="Ala_racemase_C"/>
    <property type="match status" value="1"/>
</dbReference>
<keyword evidence="10" id="KW-1185">Reference proteome</keyword>
<comment type="similarity">
    <text evidence="3 7">Belongs to the alanine racemase family.</text>
</comment>
<feature type="modified residue" description="N6-(pyridoxal phosphate)lysine" evidence="7">
    <location>
        <position position="49"/>
    </location>
</feature>
<evidence type="ECO:0000313" key="10">
    <source>
        <dbReference type="Proteomes" id="UP000680815"/>
    </source>
</evidence>
<dbReference type="Gene3D" id="3.20.20.10">
    <property type="entry name" value="Alanine racemase"/>
    <property type="match status" value="1"/>
</dbReference>
<evidence type="ECO:0000256" key="2">
    <source>
        <dbReference type="ARBA" id="ARBA00001933"/>
    </source>
</evidence>
<reference evidence="9 10" key="1">
    <citation type="submission" date="2021-03" db="EMBL/GenBank/DDBJ databases">
        <authorList>
            <person name="So Y."/>
        </authorList>
    </citation>
    <scope>NUCLEOTIDE SEQUENCE [LARGE SCALE GENOMIC DNA]</scope>
    <source>
        <strain evidence="9 10">PWR1</strain>
    </source>
</reference>
<comment type="function">
    <text evidence="7">Catalyzes the interconversion of L-alanine and D-alanine. May also act on other amino acids.</text>
</comment>
<dbReference type="InterPro" id="IPR011079">
    <property type="entry name" value="Ala_racemase_C"/>
</dbReference>
<feature type="binding site" evidence="7">
    <location>
        <position position="145"/>
    </location>
    <ligand>
        <name>substrate</name>
    </ligand>
</feature>
<proteinExistence type="inferred from homology"/>
<feature type="active site" description="Proton acceptor; specific for D-alanine" evidence="7">
    <location>
        <position position="49"/>
    </location>
</feature>
<dbReference type="InterPro" id="IPR000821">
    <property type="entry name" value="Ala_racemase"/>
</dbReference>
<dbReference type="PANTHER" id="PTHR30511:SF0">
    <property type="entry name" value="ALANINE RACEMASE, CATABOLIC-RELATED"/>
    <property type="match status" value="1"/>
</dbReference>
<evidence type="ECO:0000256" key="5">
    <source>
        <dbReference type="ARBA" id="ARBA00022898"/>
    </source>
</evidence>
<dbReference type="Pfam" id="PF01168">
    <property type="entry name" value="Ala_racemase_N"/>
    <property type="match status" value="1"/>
</dbReference>
<dbReference type="PANTHER" id="PTHR30511">
    <property type="entry name" value="ALANINE RACEMASE"/>
    <property type="match status" value="1"/>
</dbReference>
<dbReference type="InterPro" id="IPR029066">
    <property type="entry name" value="PLP-binding_barrel"/>
</dbReference>
<comment type="cofactor">
    <cofactor evidence="2 7">
        <name>pyridoxal 5'-phosphate</name>
        <dbReference type="ChEBI" id="CHEBI:597326"/>
    </cofactor>
</comment>
<dbReference type="Gene3D" id="2.40.37.10">
    <property type="entry name" value="Lyase, Ornithine Decarboxylase, Chain A, domain 1"/>
    <property type="match status" value="1"/>
</dbReference>
<evidence type="ECO:0000313" key="9">
    <source>
        <dbReference type="EMBL" id="MBP0465169.1"/>
    </source>
</evidence>
<comment type="catalytic activity">
    <reaction evidence="1 7">
        <text>L-alanine = D-alanine</text>
        <dbReference type="Rhea" id="RHEA:20249"/>
        <dbReference type="ChEBI" id="CHEBI:57416"/>
        <dbReference type="ChEBI" id="CHEBI:57972"/>
        <dbReference type="EC" id="5.1.1.1"/>
    </reaction>
</comment>
<name>A0ABS4AUY2_9PROT</name>
<protein>
    <recommendedName>
        <fullName evidence="4 7">Alanine racemase</fullName>
        <ecNumber evidence="4 7">5.1.1.1</ecNumber>
    </recommendedName>
</protein>
<evidence type="ECO:0000256" key="6">
    <source>
        <dbReference type="ARBA" id="ARBA00023235"/>
    </source>
</evidence>
<evidence type="ECO:0000259" key="8">
    <source>
        <dbReference type="SMART" id="SM01005"/>
    </source>
</evidence>
<keyword evidence="6 7" id="KW-0413">Isomerase</keyword>
<evidence type="ECO:0000256" key="7">
    <source>
        <dbReference type="HAMAP-Rule" id="MF_01201"/>
    </source>
</evidence>
<comment type="caution">
    <text evidence="9">The sequence shown here is derived from an EMBL/GenBank/DDBJ whole genome shotgun (WGS) entry which is preliminary data.</text>
</comment>
<dbReference type="InterPro" id="IPR020622">
    <property type="entry name" value="Ala_racemase_pyridoxalP-BS"/>
</dbReference>
<organism evidence="9 10">
    <name type="scientific">Roseomonas nitratireducens</name>
    <dbReference type="NCBI Taxonomy" id="2820810"/>
    <lineage>
        <taxon>Bacteria</taxon>
        <taxon>Pseudomonadati</taxon>
        <taxon>Pseudomonadota</taxon>
        <taxon>Alphaproteobacteria</taxon>
        <taxon>Acetobacterales</taxon>
        <taxon>Roseomonadaceae</taxon>
        <taxon>Roseomonas</taxon>
    </lineage>
</organism>
<dbReference type="Proteomes" id="UP000680815">
    <property type="component" value="Unassembled WGS sequence"/>
</dbReference>
<dbReference type="NCBIfam" id="TIGR00492">
    <property type="entry name" value="alr"/>
    <property type="match status" value="1"/>
</dbReference>
<dbReference type="InterPro" id="IPR001608">
    <property type="entry name" value="Ala_racemase_N"/>
</dbReference>
<dbReference type="PROSITE" id="PS00395">
    <property type="entry name" value="ALANINE_RACEMASE"/>
    <property type="match status" value="1"/>
</dbReference>
<dbReference type="HAMAP" id="MF_01201">
    <property type="entry name" value="Ala_racemase"/>
    <property type="match status" value="1"/>
</dbReference>
<dbReference type="PRINTS" id="PR00992">
    <property type="entry name" value="ALARACEMASE"/>
</dbReference>
<dbReference type="SUPFAM" id="SSF51419">
    <property type="entry name" value="PLP-binding barrel"/>
    <property type="match status" value="1"/>
</dbReference>
<evidence type="ECO:0000256" key="1">
    <source>
        <dbReference type="ARBA" id="ARBA00000316"/>
    </source>
</evidence>
<keyword evidence="5 7" id="KW-0663">Pyridoxal phosphate</keyword>
<feature type="active site" description="Proton acceptor; specific for L-alanine" evidence="7">
    <location>
        <position position="267"/>
    </location>
</feature>
<sequence length="373" mass="37875">MTRTSVAEARGAAPLYGQPLLTIDLGAIAANWRDLAARGAPGAVAGVVKADAYGLGVAAVAPALRAAGCRHFFVACLTEGLALRGILGPGPMIAVLEGFPPGADGDAALVPVLNSLDEVAAQAAAARAAGVARRAILHIDTGMARLGLDAGELARLSADHGMLAGLDLLYVMTHLACADEPEHPLNAEQAARFATACAGLPACRRSLANSSGMFLGAGFASDLARPGCALYGVNPTPGTANLMRQAVRLAAPVLQVREIPAGATVGYGASWTASRPSRIATVAAGYADGYLRSLSGRASADFRGRPIPLVARVSMDLTTFDVTDHPDIVPGESLVLIGGEGCTPDEVAARAGTIGYEILTSLGARYARSYVGG</sequence>
<feature type="binding site" evidence="7">
    <location>
        <position position="315"/>
    </location>
    <ligand>
        <name>substrate</name>
    </ligand>
</feature>
<dbReference type="SUPFAM" id="SSF50621">
    <property type="entry name" value="Alanine racemase C-terminal domain-like"/>
    <property type="match status" value="1"/>
</dbReference>
<dbReference type="CDD" id="cd00430">
    <property type="entry name" value="PLPDE_III_AR"/>
    <property type="match status" value="1"/>
</dbReference>
<comment type="pathway">
    <text evidence="7">Amino-acid biosynthesis; D-alanine biosynthesis; D-alanine from L-alanine: step 1/1.</text>
</comment>